<evidence type="ECO:0000313" key="9">
    <source>
        <dbReference type="Proteomes" id="UP000237771"/>
    </source>
</evidence>
<proteinExistence type="predicted"/>
<dbReference type="Proteomes" id="UP000237771">
    <property type="component" value="Unassembled WGS sequence"/>
</dbReference>
<evidence type="ECO:0000256" key="1">
    <source>
        <dbReference type="ARBA" id="ARBA00022679"/>
    </source>
</evidence>
<dbReference type="SMART" id="SM00046">
    <property type="entry name" value="DAGKc"/>
    <property type="match status" value="1"/>
</dbReference>
<dbReference type="Gene3D" id="2.60.200.40">
    <property type="match status" value="1"/>
</dbReference>
<evidence type="ECO:0000256" key="2">
    <source>
        <dbReference type="ARBA" id="ARBA00022741"/>
    </source>
</evidence>
<dbReference type="PANTHER" id="PTHR12358">
    <property type="entry name" value="SPHINGOSINE KINASE"/>
    <property type="match status" value="1"/>
</dbReference>
<reference evidence="6 9" key="3">
    <citation type="submission" date="2018-03" db="EMBL/GenBank/DDBJ databases">
        <title>Genomic Encyclopedia of Archaeal and Bacterial Type Strains, Phase II (KMG-II): from individual species to whole genera.</title>
        <authorList>
            <person name="Goeker M."/>
        </authorList>
    </citation>
    <scope>NUCLEOTIDE SEQUENCE [LARGE SCALE GENOMIC DNA]</scope>
    <source>
        <strain evidence="6 9">DSM 17797</strain>
    </source>
</reference>
<dbReference type="InterPro" id="IPR045540">
    <property type="entry name" value="YegS/DAGK_C"/>
</dbReference>
<keyword evidence="4" id="KW-0067">ATP-binding</keyword>
<dbReference type="Gene3D" id="3.40.50.10330">
    <property type="entry name" value="Probable inorganic polyphosphate/atp-NAD kinase, domain 1"/>
    <property type="match status" value="1"/>
</dbReference>
<evidence type="ECO:0000313" key="7">
    <source>
        <dbReference type="EMBL" id="SHG84355.1"/>
    </source>
</evidence>
<evidence type="ECO:0000259" key="5">
    <source>
        <dbReference type="PROSITE" id="PS50146"/>
    </source>
</evidence>
<dbReference type="Pfam" id="PF19279">
    <property type="entry name" value="YegS_C"/>
    <property type="match status" value="1"/>
</dbReference>
<dbReference type="InterPro" id="IPR016064">
    <property type="entry name" value="NAD/diacylglycerol_kinase_sf"/>
</dbReference>
<dbReference type="RefSeq" id="WP_072942685.1">
    <property type="nucleotide sequence ID" value="NZ_FQWO01000004.1"/>
</dbReference>
<gene>
    <name evidence="6" type="ORF">BC624_103269</name>
    <name evidence="7" type="ORF">SAMN05443373_104269</name>
</gene>
<accession>A0A1M5N4H5</accession>
<dbReference type="EMBL" id="PVUB01000003">
    <property type="protein sequence ID" value="PRZ25185.1"/>
    <property type="molecule type" value="Genomic_DNA"/>
</dbReference>
<name>A0A1M5N4H5_9FLAO</name>
<keyword evidence="2" id="KW-0547">Nucleotide-binding</keyword>
<keyword evidence="3 7" id="KW-0418">Kinase</keyword>
<dbReference type="OrthoDB" id="9786026at2"/>
<protein>
    <submittedName>
        <fullName evidence="7">Diacylglycerol kinase family enzyme</fullName>
    </submittedName>
</protein>
<dbReference type="GO" id="GO:0005524">
    <property type="term" value="F:ATP binding"/>
    <property type="evidence" value="ECO:0007669"/>
    <property type="project" value="UniProtKB-KW"/>
</dbReference>
<dbReference type="Proteomes" id="UP000184384">
    <property type="component" value="Unassembled WGS sequence"/>
</dbReference>
<organism evidence="7 8">
    <name type="scientific">Flavobacterium granuli</name>
    <dbReference type="NCBI Taxonomy" id="280093"/>
    <lineage>
        <taxon>Bacteria</taxon>
        <taxon>Pseudomonadati</taxon>
        <taxon>Bacteroidota</taxon>
        <taxon>Flavobacteriia</taxon>
        <taxon>Flavobacteriales</taxon>
        <taxon>Flavobacteriaceae</taxon>
        <taxon>Flavobacterium</taxon>
    </lineage>
</organism>
<evidence type="ECO:0000313" key="8">
    <source>
        <dbReference type="Proteomes" id="UP000184384"/>
    </source>
</evidence>
<dbReference type="InterPro" id="IPR017438">
    <property type="entry name" value="ATP-NAD_kinase_N"/>
</dbReference>
<dbReference type="GO" id="GO:0016301">
    <property type="term" value="F:kinase activity"/>
    <property type="evidence" value="ECO:0007669"/>
    <property type="project" value="UniProtKB-KW"/>
</dbReference>
<keyword evidence="9" id="KW-1185">Reference proteome</keyword>
<dbReference type="EMBL" id="FQWO01000004">
    <property type="protein sequence ID" value="SHG84355.1"/>
    <property type="molecule type" value="Genomic_DNA"/>
</dbReference>
<dbReference type="InterPro" id="IPR001206">
    <property type="entry name" value="Diacylglycerol_kinase_cat_dom"/>
</dbReference>
<reference evidence="8" key="1">
    <citation type="submission" date="2016-11" db="EMBL/GenBank/DDBJ databases">
        <authorList>
            <person name="Varghese N."/>
            <person name="Submissions S."/>
        </authorList>
    </citation>
    <scope>NUCLEOTIDE SEQUENCE [LARGE SCALE GENOMIC DNA]</scope>
    <source>
        <strain evidence="8">DSM 19729</strain>
    </source>
</reference>
<evidence type="ECO:0000313" key="6">
    <source>
        <dbReference type="EMBL" id="PRZ25185.1"/>
    </source>
</evidence>
<dbReference type="GO" id="GO:0005886">
    <property type="term" value="C:plasma membrane"/>
    <property type="evidence" value="ECO:0007669"/>
    <property type="project" value="TreeGrafter"/>
</dbReference>
<evidence type="ECO:0000256" key="4">
    <source>
        <dbReference type="ARBA" id="ARBA00022840"/>
    </source>
</evidence>
<sequence length="289" mass="31428">MKNNVLMIVNPVSGGLDKSEYIKETALFAAGENLNFVLYETSGQDDISKVRGLYERFTPKRIIIAGGDGTLKMVVDAIENQDVILGILPAGSSNGLAVELNLVKTLEENLKIAFGNNFAEIDSIVINGQKSLHLSDLGLNAELIKNYEKSAMRGKWGYALQAFNTLIDAEKMFSVTITANNQVVECEARMIVIANAQKYGTGVVINPVGVMNDGKFELIILKNLDLKLFGKIITGNMPVNPQDVEIISTDKATIKTNVAVSFQIDGEYCGAVTKLDIFISSHKLKIAIP</sequence>
<dbReference type="PROSITE" id="PS50146">
    <property type="entry name" value="DAGK"/>
    <property type="match status" value="1"/>
</dbReference>
<dbReference type="SUPFAM" id="SSF111331">
    <property type="entry name" value="NAD kinase/diacylglycerol kinase-like"/>
    <property type="match status" value="1"/>
</dbReference>
<keyword evidence="1" id="KW-0808">Transferase</keyword>
<feature type="domain" description="DAGKc" evidence="5">
    <location>
        <begin position="1"/>
        <end position="130"/>
    </location>
</feature>
<dbReference type="AlphaFoldDB" id="A0A1M5N4H5"/>
<dbReference type="STRING" id="280093.SAMN05443373_104269"/>
<dbReference type="Pfam" id="PF00781">
    <property type="entry name" value="DAGK_cat"/>
    <property type="match status" value="1"/>
</dbReference>
<reference evidence="7" key="2">
    <citation type="submission" date="2016-11" db="EMBL/GenBank/DDBJ databases">
        <authorList>
            <person name="Jaros S."/>
            <person name="Januszkiewicz K."/>
            <person name="Wedrychowicz H."/>
        </authorList>
    </citation>
    <scope>NUCLEOTIDE SEQUENCE [LARGE SCALE GENOMIC DNA]</scope>
    <source>
        <strain evidence="7">DSM 19729</strain>
    </source>
</reference>
<dbReference type="PANTHER" id="PTHR12358:SF106">
    <property type="entry name" value="LIPID KINASE YEGS"/>
    <property type="match status" value="1"/>
</dbReference>
<evidence type="ECO:0000256" key="3">
    <source>
        <dbReference type="ARBA" id="ARBA00022777"/>
    </source>
</evidence>
<dbReference type="InterPro" id="IPR050187">
    <property type="entry name" value="Lipid_Phosphate_FormReg"/>
</dbReference>